<dbReference type="AlphaFoldDB" id="A0AAN9KNS3"/>
<name>A0AAN9KNS3_CANGL</name>
<proteinExistence type="predicted"/>
<protein>
    <submittedName>
        <fullName evidence="1">Uncharacterized protein</fullName>
    </submittedName>
</protein>
<sequence length="102" mass="11137">MATAYTSSKDYSLLSGRSAYIMGKSSHISRKNSTMLDHHAISLFITPPPVCVSTGEGKIPKRLLTLNPRSNKPGQLSISNLEKEKPSSKIIVHIGGERTSRE</sequence>
<reference evidence="1 2" key="1">
    <citation type="submission" date="2024-01" db="EMBL/GenBank/DDBJ databases">
        <title>The genomes of 5 underutilized Papilionoideae crops provide insights into root nodulation and disease resistanc.</title>
        <authorList>
            <person name="Jiang F."/>
        </authorList>
    </citation>
    <scope>NUCLEOTIDE SEQUENCE [LARGE SCALE GENOMIC DNA]</scope>
    <source>
        <strain evidence="1">LVBAO_FW01</strain>
        <tissue evidence="1">Leaves</tissue>
    </source>
</reference>
<evidence type="ECO:0000313" key="2">
    <source>
        <dbReference type="Proteomes" id="UP001367508"/>
    </source>
</evidence>
<dbReference type="Proteomes" id="UP001367508">
    <property type="component" value="Unassembled WGS sequence"/>
</dbReference>
<dbReference type="EMBL" id="JAYMYQ010000007">
    <property type="protein sequence ID" value="KAK7320341.1"/>
    <property type="molecule type" value="Genomic_DNA"/>
</dbReference>
<comment type="caution">
    <text evidence="1">The sequence shown here is derived from an EMBL/GenBank/DDBJ whole genome shotgun (WGS) entry which is preliminary data.</text>
</comment>
<keyword evidence="2" id="KW-1185">Reference proteome</keyword>
<gene>
    <name evidence="1" type="ORF">VNO77_29741</name>
</gene>
<accession>A0AAN9KNS3</accession>
<organism evidence="1 2">
    <name type="scientific">Canavalia gladiata</name>
    <name type="common">Sword bean</name>
    <name type="synonym">Dolichos gladiatus</name>
    <dbReference type="NCBI Taxonomy" id="3824"/>
    <lineage>
        <taxon>Eukaryota</taxon>
        <taxon>Viridiplantae</taxon>
        <taxon>Streptophyta</taxon>
        <taxon>Embryophyta</taxon>
        <taxon>Tracheophyta</taxon>
        <taxon>Spermatophyta</taxon>
        <taxon>Magnoliopsida</taxon>
        <taxon>eudicotyledons</taxon>
        <taxon>Gunneridae</taxon>
        <taxon>Pentapetalae</taxon>
        <taxon>rosids</taxon>
        <taxon>fabids</taxon>
        <taxon>Fabales</taxon>
        <taxon>Fabaceae</taxon>
        <taxon>Papilionoideae</taxon>
        <taxon>50 kb inversion clade</taxon>
        <taxon>NPAAA clade</taxon>
        <taxon>indigoferoid/millettioid clade</taxon>
        <taxon>Phaseoleae</taxon>
        <taxon>Canavalia</taxon>
    </lineage>
</organism>
<evidence type="ECO:0000313" key="1">
    <source>
        <dbReference type="EMBL" id="KAK7320341.1"/>
    </source>
</evidence>